<reference evidence="3" key="1">
    <citation type="journal article" date="2014" name="Front. Microbiol.">
        <title>High frequency of phylogenetically diverse reductive dehalogenase-homologous genes in deep subseafloor sedimentary metagenomes.</title>
        <authorList>
            <person name="Kawai M."/>
            <person name="Futagami T."/>
            <person name="Toyoda A."/>
            <person name="Takaki Y."/>
            <person name="Nishi S."/>
            <person name="Hori S."/>
            <person name="Arai W."/>
            <person name="Tsubouchi T."/>
            <person name="Morono Y."/>
            <person name="Uchiyama I."/>
            <person name="Ito T."/>
            <person name="Fujiyama A."/>
            <person name="Inagaki F."/>
            <person name="Takami H."/>
        </authorList>
    </citation>
    <scope>NUCLEOTIDE SEQUENCE</scope>
    <source>
        <strain evidence="3">Expedition CK06-06</strain>
    </source>
</reference>
<keyword evidence="1" id="KW-0472">Membrane</keyword>
<evidence type="ECO:0000313" key="3">
    <source>
        <dbReference type="EMBL" id="GAF80203.1"/>
    </source>
</evidence>
<dbReference type="Gene3D" id="2.60.40.1260">
    <property type="entry name" value="Lamin Tail domain"/>
    <property type="match status" value="1"/>
</dbReference>
<dbReference type="SUPFAM" id="SSF74853">
    <property type="entry name" value="Lamin A/C globular tail domain"/>
    <property type="match status" value="1"/>
</dbReference>
<keyword evidence="1" id="KW-0812">Transmembrane</keyword>
<accession>X0SGN9</accession>
<dbReference type="PROSITE" id="PS51841">
    <property type="entry name" value="LTD"/>
    <property type="match status" value="1"/>
</dbReference>
<feature type="transmembrane region" description="Helical" evidence="1">
    <location>
        <begin position="55"/>
        <end position="79"/>
    </location>
</feature>
<dbReference type="Pfam" id="PF00932">
    <property type="entry name" value="LTD"/>
    <property type="match status" value="1"/>
</dbReference>
<protein>
    <recommendedName>
        <fullName evidence="2">LTD domain-containing protein</fullName>
    </recommendedName>
</protein>
<name>X0SGN9_9ZZZZ</name>
<evidence type="ECO:0000256" key="1">
    <source>
        <dbReference type="SAM" id="Phobius"/>
    </source>
</evidence>
<evidence type="ECO:0000259" key="2">
    <source>
        <dbReference type="PROSITE" id="PS51841"/>
    </source>
</evidence>
<dbReference type="EMBL" id="BARS01009832">
    <property type="protein sequence ID" value="GAF80203.1"/>
    <property type="molecule type" value="Genomic_DNA"/>
</dbReference>
<dbReference type="InterPro" id="IPR001322">
    <property type="entry name" value="Lamin_tail_dom"/>
</dbReference>
<dbReference type="AlphaFoldDB" id="X0SGN9"/>
<dbReference type="InterPro" id="IPR036415">
    <property type="entry name" value="Lamin_tail_dom_sf"/>
</dbReference>
<proteinExistence type="predicted"/>
<sequence length="87" mass="9567">MISEVLYDPDGDEPQGEWVELHNPATVSFDLSLHKVGDAEVFGDREGMYQFPPGAVLLPGQVIVIANNALIFFAVHGFYPDYELSGI</sequence>
<keyword evidence="1" id="KW-1133">Transmembrane helix</keyword>
<feature type="domain" description="LTD" evidence="2">
    <location>
        <begin position="1"/>
        <end position="87"/>
    </location>
</feature>
<comment type="caution">
    <text evidence="3">The sequence shown here is derived from an EMBL/GenBank/DDBJ whole genome shotgun (WGS) entry which is preliminary data.</text>
</comment>
<organism evidence="3">
    <name type="scientific">marine sediment metagenome</name>
    <dbReference type="NCBI Taxonomy" id="412755"/>
    <lineage>
        <taxon>unclassified sequences</taxon>
        <taxon>metagenomes</taxon>
        <taxon>ecological metagenomes</taxon>
    </lineage>
</organism>
<gene>
    <name evidence="3" type="ORF">S01H1_18393</name>
</gene>